<dbReference type="PANTHER" id="PTHR15665">
    <property type="entry name" value="ASTEROID PROTEIN"/>
    <property type="match status" value="1"/>
</dbReference>
<gene>
    <name evidence="4" type="ORF">CDD81_1124</name>
</gene>
<evidence type="ECO:0000313" key="4">
    <source>
        <dbReference type="EMBL" id="PHH60827.1"/>
    </source>
</evidence>
<dbReference type="OrthoDB" id="5297549at2759"/>
<dbReference type="AlphaFoldDB" id="A0A2C5XWK5"/>
<evidence type="ECO:0000256" key="2">
    <source>
        <dbReference type="SAM" id="MobiDB-lite"/>
    </source>
</evidence>
<dbReference type="InterPro" id="IPR026832">
    <property type="entry name" value="Asteroid"/>
</dbReference>
<keyword evidence="5" id="KW-1185">Reference proteome</keyword>
<feature type="domain" description="Asteroid" evidence="3">
    <location>
        <begin position="139"/>
        <end position="369"/>
    </location>
</feature>
<dbReference type="PANTHER" id="PTHR15665:SF1">
    <property type="entry name" value="PROTEIN ASTEROID HOMOLOG 1"/>
    <property type="match status" value="1"/>
</dbReference>
<dbReference type="Proteomes" id="UP000226192">
    <property type="component" value="Unassembled WGS sequence"/>
</dbReference>
<dbReference type="Gene3D" id="3.40.50.1010">
    <property type="entry name" value="5'-nuclease"/>
    <property type="match status" value="1"/>
</dbReference>
<feature type="compositionally biased region" description="Polar residues" evidence="2">
    <location>
        <begin position="563"/>
        <end position="586"/>
    </location>
</feature>
<feature type="compositionally biased region" description="Basic residues" evidence="2">
    <location>
        <begin position="547"/>
        <end position="560"/>
    </location>
</feature>
<evidence type="ECO:0000259" key="3">
    <source>
        <dbReference type="Pfam" id="PF12813"/>
    </source>
</evidence>
<dbReference type="InterPro" id="IPR039436">
    <property type="entry name" value="Asteroid_dom"/>
</dbReference>
<sequence>MGIPRLTSTLQPYGFELRLQGETVVIDGPALAYHILHICRSNGEPQPAYSVIGYTTITWLNELYSQRVAIQAIYFDGHLPDSKKEIRVERLSKSSLRIANIFSNSPHACQSIHLTSSRNTRLLNTFGHDTSDFRYKADPSFLVPAVIEALRRNNQYRHLVFVVPGEADAYCASHLVQSGGLVLTSDSDLLVYDLGQGRVVFLRDIYRRGNSAMVCTAFSSNLICQKLGINKPTGPLRLAYQRQWDPHASLAQLVQACAKPIQDELDYSEFCRQYQLPKMPVTDHSCFAYIQGLDPRLSELFLQLRQLGNDSPSQATISLPVLLDSSARATAWEFSTPLRRLTYKLLGADTGQLCPQVLEHRRVSHIAHKGTLVEVMSTYETRELAQNLLHVAESIKEIVHADDSIYWPLVCLITDMEESQRQGKEPLARCLLQKTYKPDSQGYVDWDMVHVVAQLQATFYSFRMLQQTLSLISAHTADIIGPNKNQLRAALAGFPPLADCPNIDSTESLLLFCKTRQSNQSLRKMLCLPRQETSETCRNEDMAAKGGTRKQSIKGNRFARGKQSGQTCRGSNRSKSTNKFSVLSIE</sequence>
<evidence type="ECO:0000256" key="1">
    <source>
        <dbReference type="ARBA" id="ARBA00007398"/>
    </source>
</evidence>
<comment type="similarity">
    <text evidence="1">Belongs to the asteroid family.</text>
</comment>
<dbReference type="STRING" id="1399860.A0A2C5XWK5"/>
<proteinExistence type="inferred from homology"/>
<dbReference type="SUPFAM" id="SSF88723">
    <property type="entry name" value="PIN domain-like"/>
    <property type="match status" value="1"/>
</dbReference>
<name>A0A2C5XWK5_9HYPO</name>
<accession>A0A2C5XWK5</accession>
<protein>
    <recommendedName>
        <fullName evidence="3">Asteroid domain-containing protein</fullName>
    </recommendedName>
</protein>
<feature type="region of interest" description="Disordered" evidence="2">
    <location>
        <begin position="541"/>
        <end position="586"/>
    </location>
</feature>
<evidence type="ECO:0000313" key="5">
    <source>
        <dbReference type="Proteomes" id="UP000226192"/>
    </source>
</evidence>
<reference evidence="4 5" key="1">
    <citation type="submission" date="2017-06" db="EMBL/GenBank/DDBJ databases">
        <title>Ant-infecting Ophiocordyceps genomes reveal a high diversity of potential behavioral manipulation genes and a possible major role for enterotoxins.</title>
        <authorList>
            <person name="De Bekker C."/>
            <person name="Evans H.C."/>
            <person name="Brachmann A."/>
            <person name="Hughes D.P."/>
        </authorList>
    </citation>
    <scope>NUCLEOTIDE SEQUENCE [LARGE SCALE GENOMIC DNA]</scope>
    <source>
        <strain evidence="4 5">Map64</strain>
    </source>
</reference>
<dbReference type="EMBL" id="NJET01000127">
    <property type="protein sequence ID" value="PHH60827.1"/>
    <property type="molecule type" value="Genomic_DNA"/>
</dbReference>
<organism evidence="4 5">
    <name type="scientific">Ophiocordyceps australis</name>
    <dbReference type="NCBI Taxonomy" id="1399860"/>
    <lineage>
        <taxon>Eukaryota</taxon>
        <taxon>Fungi</taxon>
        <taxon>Dikarya</taxon>
        <taxon>Ascomycota</taxon>
        <taxon>Pezizomycotina</taxon>
        <taxon>Sordariomycetes</taxon>
        <taxon>Hypocreomycetidae</taxon>
        <taxon>Hypocreales</taxon>
        <taxon>Ophiocordycipitaceae</taxon>
        <taxon>Ophiocordyceps</taxon>
    </lineage>
</organism>
<comment type="caution">
    <text evidence="4">The sequence shown here is derived from an EMBL/GenBank/DDBJ whole genome shotgun (WGS) entry which is preliminary data.</text>
</comment>
<dbReference type="InterPro" id="IPR029060">
    <property type="entry name" value="PIN-like_dom_sf"/>
</dbReference>
<dbReference type="Pfam" id="PF12813">
    <property type="entry name" value="XPG_I_2"/>
    <property type="match status" value="1"/>
</dbReference>